<evidence type="ECO:0000256" key="3">
    <source>
        <dbReference type="ARBA" id="ARBA00022692"/>
    </source>
</evidence>
<evidence type="ECO:0000256" key="6">
    <source>
        <dbReference type="ARBA" id="ARBA00022989"/>
    </source>
</evidence>
<evidence type="ECO:0000256" key="4">
    <source>
        <dbReference type="ARBA" id="ARBA00022729"/>
    </source>
</evidence>
<dbReference type="InterPro" id="IPR001611">
    <property type="entry name" value="Leu-rich_rpt"/>
</dbReference>
<protein>
    <submittedName>
        <fullName evidence="11">Leucine-rich repeat protein</fullName>
    </submittedName>
</protein>
<keyword evidence="12" id="KW-1185">Reference proteome</keyword>
<dbReference type="OrthoDB" id="8731593at2759"/>
<dbReference type="STRING" id="35608.A0A2U1NVM5"/>
<evidence type="ECO:0000256" key="8">
    <source>
        <dbReference type="ARBA" id="ARBA00023180"/>
    </source>
</evidence>
<proteinExistence type="predicted"/>
<keyword evidence="5" id="KW-0677">Repeat</keyword>
<comment type="subcellular location">
    <subcellularLocation>
        <location evidence="1">Membrane</location>
        <topology evidence="1">Single-pass type I membrane protein</topology>
    </subcellularLocation>
</comment>
<reference evidence="11 12" key="1">
    <citation type="journal article" date="2018" name="Mol. Plant">
        <title>The genome of Artemisia annua provides insight into the evolution of Asteraceae family and artemisinin biosynthesis.</title>
        <authorList>
            <person name="Shen Q."/>
            <person name="Zhang L."/>
            <person name="Liao Z."/>
            <person name="Wang S."/>
            <person name="Yan T."/>
            <person name="Shi P."/>
            <person name="Liu M."/>
            <person name="Fu X."/>
            <person name="Pan Q."/>
            <person name="Wang Y."/>
            <person name="Lv Z."/>
            <person name="Lu X."/>
            <person name="Zhang F."/>
            <person name="Jiang W."/>
            <person name="Ma Y."/>
            <person name="Chen M."/>
            <person name="Hao X."/>
            <person name="Li L."/>
            <person name="Tang Y."/>
            <person name="Lv G."/>
            <person name="Zhou Y."/>
            <person name="Sun X."/>
            <person name="Brodelius P.E."/>
            <person name="Rose J.K.C."/>
            <person name="Tang K."/>
        </authorList>
    </citation>
    <scope>NUCLEOTIDE SEQUENCE [LARGE SCALE GENOMIC DNA]</scope>
    <source>
        <strain evidence="12">cv. Huhao1</strain>
        <tissue evidence="11">Leaf</tissue>
    </source>
</reference>
<dbReference type="InterPro" id="IPR032675">
    <property type="entry name" value="LRR_dom_sf"/>
</dbReference>
<keyword evidence="8" id="KW-0325">Glycoprotein</keyword>
<feature type="signal peptide" evidence="9">
    <location>
        <begin position="1"/>
        <end position="16"/>
    </location>
</feature>
<feature type="chain" id="PRO_5015525935" evidence="9">
    <location>
        <begin position="17"/>
        <end position="521"/>
    </location>
</feature>
<dbReference type="Pfam" id="PF00560">
    <property type="entry name" value="LRR_1"/>
    <property type="match status" value="3"/>
</dbReference>
<gene>
    <name evidence="11" type="ORF">CTI12_AA223760</name>
</gene>
<sequence length="521" mass="58510">MSLLVLFIYCISLVSGLTRTQSAETRCIERERRALLQLKNGLVDEAGILSSWSSHRSSQDCCIWRGVGCSNRTNRVIRLDLNGFWSDDLAARVELSGDINSSLLELNHLNHLDISYNSFNRIPEFIGSLRKLRYLNLSNILFEDSKVPPQLGNLTNLQTLDLSSFSIILKNTEWISKLSSLQTLHINYVDLSESDRLLENLITRLPSLFELHLVSCLLPQIPFTIPVSNISKYLSILDISFNDLPSSLIYPWLFNLSDSLTSIDLSRNDLHGTIPEAFGTLATLQNLDLSGTRLEGGIPKSFGNFSFLDSLYLNGNNLSEDLHSFFRQLAPAEKSIRVLDLSSNNFTGFLPDFTVFTALNELHLKGNDLKGSFPAILEHTSNLLILDLADNQISGFLPDLLVLSSLRELYFERNRLEGTLGERLMPLSELQFLGASSNLLNGTISETHLTNLSRLVYLDLSYNFLVLEIDSDWSPAFSLDTISMSSCKLGPTFPAWLRTQKNLTIIDISGAQIDDFVPDWF</sequence>
<dbReference type="SUPFAM" id="SSF52047">
    <property type="entry name" value="RNI-like"/>
    <property type="match status" value="1"/>
</dbReference>
<dbReference type="PANTHER" id="PTHR48063">
    <property type="entry name" value="LRR RECEPTOR-LIKE KINASE"/>
    <property type="match status" value="1"/>
</dbReference>
<evidence type="ECO:0000313" key="12">
    <source>
        <dbReference type="Proteomes" id="UP000245207"/>
    </source>
</evidence>
<accession>A0A2U1NVM5</accession>
<dbReference type="PANTHER" id="PTHR48063:SF101">
    <property type="entry name" value="LRR RECEPTOR-LIKE SERINE_THREONINE-PROTEIN KINASE FLS2"/>
    <property type="match status" value="1"/>
</dbReference>
<keyword evidence="4 9" id="KW-0732">Signal</keyword>
<organism evidence="11 12">
    <name type="scientific">Artemisia annua</name>
    <name type="common">Sweet wormwood</name>
    <dbReference type="NCBI Taxonomy" id="35608"/>
    <lineage>
        <taxon>Eukaryota</taxon>
        <taxon>Viridiplantae</taxon>
        <taxon>Streptophyta</taxon>
        <taxon>Embryophyta</taxon>
        <taxon>Tracheophyta</taxon>
        <taxon>Spermatophyta</taxon>
        <taxon>Magnoliopsida</taxon>
        <taxon>eudicotyledons</taxon>
        <taxon>Gunneridae</taxon>
        <taxon>Pentapetalae</taxon>
        <taxon>asterids</taxon>
        <taxon>campanulids</taxon>
        <taxon>Asterales</taxon>
        <taxon>Asteraceae</taxon>
        <taxon>Asteroideae</taxon>
        <taxon>Anthemideae</taxon>
        <taxon>Artemisiinae</taxon>
        <taxon>Artemisia</taxon>
    </lineage>
</organism>
<evidence type="ECO:0000313" key="11">
    <source>
        <dbReference type="EMBL" id="PWA77534.1"/>
    </source>
</evidence>
<evidence type="ECO:0000256" key="2">
    <source>
        <dbReference type="ARBA" id="ARBA00022614"/>
    </source>
</evidence>
<name>A0A2U1NVM5_ARTAN</name>
<evidence type="ECO:0000256" key="1">
    <source>
        <dbReference type="ARBA" id="ARBA00004479"/>
    </source>
</evidence>
<dbReference type="Proteomes" id="UP000245207">
    <property type="component" value="Unassembled WGS sequence"/>
</dbReference>
<evidence type="ECO:0000259" key="10">
    <source>
        <dbReference type="Pfam" id="PF08263"/>
    </source>
</evidence>
<evidence type="ECO:0000256" key="5">
    <source>
        <dbReference type="ARBA" id="ARBA00022737"/>
    </source>
</evidence>
<dbReference type="AlphaFoldDB" id="A0A2U1NVM5"/>
<dbReference type="Pfam" id="PF13855">
    <property type="entry name" value="LRR_8"/>
    <property type="match status" value="1"/>
</dbReference>
<dbReference type="GO" id="GO:0016020">
    <property type="term" value="C:membrane"/>
    <property type="evidence" value="ECO:0007669"/>
    <property type="project" value="UniProtKB-SubCell"/>
</dbReference>
<dbReference type="PROSITE" id="PS51450">
    <property type="entry name" value="LRR"/>
    <property type="match status" value="1"/>
</dbReference>
<evidence type="ECO:0000256" key="7">
    <source>
        <dbReference type="ARBA" id="ARBA00023136"/>
    </source>
</evidence>
<dbReference type="Pfam" id="PF08263">
    <property type="entry name" value="LRRNT_2"/>
    <property type="match status" value="1"/>
</dbReference>
<dbReference type="InterPro" id="IPR013210">
    <property type="entry name" value="LRR_N_plant-typ"/>
</dbReference>
<evidence type="ECO:0000256" key="9">
    <source>
        <dbReference type="SAM" id="SignalP"/>
    </source>
</evidence>
<dbReference type="EMBL" id="PKPP01002114">
    <property type="protein sequence ID" value="PWA77534.1"/>
    <property type="molecule type" value="Genomic_DNA"/>
</dbReference>
<dbReference type="InterPro" id="IPR046956">
    <property type="entry name" value="RLP23-like"/>
</dbReference>
<dbReference type="Gene3D" id="3.80.10.10">
    <property type="entry name" value="Ribonuclease Inhibitor"/>
    <property type="match status" value="3"/>
</dbReference>
<keyword evidence="2" id="KW-0433">Leucine-rich repeat</keyword>
<comment type="caution">
    <text evidence="11">The sequence shown here is derived from an EMBL/GenBank/DDBJ whole genome shotgun (WGS) entry which is preliminary data.</text>
</comment>
<keyword evidence="3" id="KW-0812">Transmembrane</keyword>
<dbReference type="SUPFAM" id="SSF52058">
    <property type="entry name" value="L domain-like"/>
    <property type="match status" value="1"/>
</dbReference>
<keyword evidence="7" id="KW-0472">Membrane</keyword>
<feature type="domain" description="Leucine-rich repeat-containing N-terminal plant-type" evidence="10">
    <location>
        <begin position="30"/>
        <end position="70"/>
    </location>
</feature>
<keyword evidence="6" id="KW-1133">Transmembrane helix</keyword>